<evidence type="ECO:0000313" key="1">
    <source>
        <dbReference type="EMBL" id="QYY44755.1"/>
    </source>
</evidence>
<dbReference type="GeneID" id="97143493"/>
<geneLocation type="plasmid" evidence="1 2">
    <name>pAT1</name>
</geneLocation>
<keyword evidence="2" id="KW-1185">Reference proteome</keyword>
<dbReference type="RefSeq" id="WP_220561177.1">
    <property type="nucleotide sequence ID" value="NZ_CP080765.1"/>
</dbReference>
<evidence type="ECO:0000313" key="2">
    <source>
        <dbReference type="Proteomes" id="UP000826616"/>
    </source>
</evidence>
<dbReference type="Proteomes" id="UP000826616">
    <property type="component" value="Plasmid pAT1"/>
</dbReference>
<proteinExistence type="predicted"/>
<dbReference type="EMBL" id="CP080765">
    <property type="protein sequence ID" value="QYY44755.1"/>
    <property type="molecule type" value="Genomic_DNA"/>
</dbReference>
<reference evidence="1 2" key="1">
    <citation type="submission" date="2021-08" db="EMBL/GenBank/DDBJ databases">
        <title>Complete genome sequence of the strain Aneurinibacillus thermoaerophilus CCM 8960.</title>
        <authorList>
            <person name="Musilova J."/>
            <person name="Kourilova X."/>
            <person name="Pernicova I."/>
            <person name="Bezdicek M."/>
            <person name="Lengerova M."/>
            <person name="Obruca S."/>
            <person name="Sedlar K."/>
        </authorList>
    </citation>
    <scope>NUCLEOTIDE SEQUENCE [LARGE SCALE GENOMIC DNA]</scope>
    <source>
        <strain evidence="1 2">CCM 8960</strain>
        <plasmid evidence="1 2">pAT1</plasmid>
    </source>
</reference>
<name>A0ABX8YHB0_ANETH</name>
<gene>
    <name evidence="1" type="ORF">K3F53_19115</name>
</gene>
<organism evidence="1 2">
    <name type="scientific">Aneurinibacillus thermoaerophilus</name>
    <dbReference type="NCBI Taxonomy" id="143495"/>
    <lineage>
        <taxon>Bacteria</taxon>
        <taxon>Bacillati</taxon>
        <taxon>Bacillota</taxon>
        <taxon>Bacilli</taxon>
        <taxon>Bacillales</taxon>
        <taxon>Paenibacillaceae</taxon>
        <taxon>Aneurinibacillus group</taxon>
        <taxon>Aneurinibacillus</taxon>
    </lineage>
</organism>
<sequence>MAGVKEIIPNLAKETVTISTAGEGVKIIVIENGRAGEMNLPKYGEVVLKIHDGKITDKYITERTKGLFS</sequence>
<accession>A0ABX8YHB0</accession>
<protein>
    <submittedName>
        <fullName evidence="1">Uncharacterized protein</fullName>
    </submittedName>
</protein>
<keyword evidence="1" id="KW-0614">Plasmid</keyword>